<feature type="domain" description="Peptidase M16 C-terminal" evidence="10">
    <location>
        <begin position="180"/>
        <end position="360"/>
    </location>
</feature>
<gene>
    <name evidence="11" type="ORF">RM539_15320</name>
</gene>
<comment type="caution">
    <text evidence="11">The sequence shown here is derived from an EMBL/GenBank/DDBJ whole genome shotgun (WGS) entry which is preliminary data.</text>
</comment>
<dbReference type="EMBL" id="JAVRHK010000013">
    <property type="protein sequence ID" value="MDT0677953.1"/>
    <property type="molecule type" value="Genomic_DNA"/>
</dbReference>
<comment type="cofactor">
    <cofactor evidence="1">
        <name>Zn(2+)</name>
        <dbReference type="ChEBI" id="CHEBI:29105"/>
    </cofactor>
</comment>
<comment type="similarity">
    <text evidence="2 8">Belongs to the peptidase M16 family.</text>
</comment>
<evidence type="ECO:0000256" key="2">
    <source>
        <dbReference type="ARBA" id="ARBA00007261"/>
    </source>
</evidence>
<dbReference type="Gene3D" id="3.30.830.10">
    <property type="entry name" value="Metalloenzyme, LuxS/M16 peptidase-like"/>
    <property type="match status" value="4"/>
</dbReference>
<dbReference type="InterPro" id="IPR050626">
    <property type="entry name" value="Peptidase_M16"/>
</dbReference>
<proteinExistence type="inferred from homology"/>
<dbReference type="InterPro" id="IPR001431">
    <property type="entry name" value="Pept_M16_Zn_BS"/>
</dbReference>
<sequence>MKPATITNGVLENGLHYYIMHNEEPKNRASFYFAQNVGSILENDEQQGLAHFLEHMAFNGTQNFKDKGMLEYLEKNGIKFGSEINAFTNFDETVYNINQVPVENKKLIDSVLLVLHDWSGYLSLTDAEIDKERGVINEEWRTRNTANFRANSKIWLEGLLVDSKYGKRMPIGKMDVVNNFEYDALRNYYRKWYRPDQQAVIVVGDIDPEQMEQKVRKVFSSIPLKDNLPERPLFDMPINEELIYLTSQDEELGEPSIQYMLKSNTPHLTAEEGMKNDLLNRFLGYIFNNRMTELTRKESSPALGIGFGVQEFVRPLQVMSVGIQPKKDSLLSALEFSLTEFKRFSKYGATSEEIKRAQAAYTTNLESAKKNIEKRRNDSYAHQIYNAFFKKEPVPDYSWSLDFRKEFVNQIDNNLILEQLTKFQTEKGKVIGITGSDKYSYPKKEQVVSVQQKVAKKDPEPFEESAMDKQLVTGNLPGTTLVSEAKIDRIDAKKYIMDNGLTLVLYPTDFDTEKIFMQAFSMGGSSLLDEPVLPDAAMATQLVAQSGLGELDRIELNKFLAGKETSLSVNIGTYSEALGGRSSQDDLETLMQEIYMQFTAPRFDSSAVRIIKESMEKSLVARQNNVQSAFQDSLSLAKSGYSKRTTIFNEKFIENFDLEDAREVYKDRISNASDFTFVFVGDFEEDQFLDLAKKYLGSIPGTSKKEAPKNHNLRPNIGVTKVHMSREMQTPQSTIQVYMNGDVSYSRKNSLMMYMVSQLLNKKYMDRVREDEGGSYGVRVGGSLQKYPEPQFNLVVNFNCNPDKTQRLLEIVYENIKNLTDEIDSADFKEVKNNMEKSIVENQEDNAYWLKNIAENLKNDQEVTTQESFLKNLEEISIKDIKEFAEQINNAQPRIVEGILTPKT</sequence>
<dbReference type="RefSeq" id="WP_311504293.1">
    <property type="nucleotide sequence ID" value="NZ_JAVRHK010000013.1"/>
</dbReference>
<keyword evidence="6" id="KW-0862">Zinc</keyword>
<keyword evidence="5" id="KW-0378">Hydrolase</keyword>
<keyword evidence="3" id="KW-0645">Protease</keyword>
<dbReference type="SUPFAM" id="SSF63411">
    <property type="entry name" value="LuxS/MPP-like metallohydrolase"/>
    <property type="match status" value="4"/>
</dbReference>
<evidence type="ECO:0000256" key="3">
    <source>
        <dbReference type="ARBA" id="ARBA00022670"/>
    </source>
</evidence>
<feature type="domain" description="Peptidase M16 C-terminal" evidence="10">
    <location>
        <begin position="656"/>
        <end position="835"/>
    </location>
</feature>
<evidence type="ECO:0000259" key="10">
    <source>
        <dbReference type="Pfam" id="PF05193"/>
    </source>
</evidence>
<dbReference type="Pfam" id="PF00675">
    <property type="entry name" value="Peptidase_M16"/>
    <property type="match status" value="1"/>
</dbReference>
<evidence type="ECO:0000256" key="1">
    <source>
        <dbReference type="ARBA" id="ARBA00001947"/>
    </source>
</evidence>
<dbReference type="PANTHER" id="PTHR43690:SF34">
    <property type="entry name" value="ZINC PROTEASE PQQL-LIKE"/>
    <property type="match status" value="1"/>
</dbReference>
<dbReference type="Pfam" id="PF05193">
    <property type="entry name" value="Peptidase_M16_C"/>
    <property type="match status" value="2"/>
</dbReference>
<evidence type="ECO:0000256" key="5">
    <source>
        <dbReference type="ARBA" id="ARBA00022801"/>
    </source>
</evidence>
<protein>
    <submittedName>
        <fullName evidence="11">Insulinase family protein</fullName>
    </submittedName>
</protein>
<name>A0ABU3D8V0_9FLAO</name>
<accession>A0ABU3D8V0</accession>
<evidence type="ECO:0000256" key="7">
    <source>
        <dbReference type="ARBA" id="ARBA00023049"/>
    </source>
</evidence>
<dbReference type="InterPro" id="IPR011249">
    <property type="entry name" value="Metalloenz_LuxS/M16"/>
</dbReference>
<dbReference type="Proteomes" id="UP001262582">
    <property type="component" value="Unassembled WGS sequence"/>
</dbReference>
<dbReference type="InterPro" id="IPR007863">
    <property type="entry name" value="Peptidase_M16_C"/>
</dbReference>
<dbReference type="PROSITE" id="PS00143">
    <property type="entry name" value="INSULINASE"/>
    <property type="match status" value="1"/>
</dbReference>
<dbReference type="InterPro" id="IPR011765">
    <property type="entry name" value="Pept_M16_N"/>
</dbReference>
<evidence type="ECO:0000256" key="4">
    <source>
        <dbReference type="ARBA" id="ARBA00022723"/>
    </source>
</evidence>
<organism evidence="11 12">
    <name type="scientific">Autumnicola musiva</name>
    <dbReference type="NCBI Taxonomy" id="3075589"/>
    <lineage>
        <taxon>Bacteria</taxon>
        <taxon>Pseudomonadati</taxon>
        <taxon>Bacteroidota</taxon>
        <taxon>Flavobacteriia</taxon>
        <taxon>Flavobacteriales</taxon>
        <taxon>Flavobacteriaceae</taxon>
        <taxon>Autumnicola</taxon>
    </lineage>
</organism>
<keyword evidence="7" id="KW-0482">Metalloprotease</keyword>
<evidence type="ECO:0000256" key="8">
    <source>
        <dbReference type="RuleBase" id="RU004447"/>
    </source>
</evidence>
<keyword evidence="12" id="KW-1185">Reference proteome</keyword>
<keyword evidence="4" id="KW-0479">Metal-binding</keyword>
<evidence type="ECO:0000313" key="11">
    <source>
        <dbReference type="EMBL" id="MDT0677953.1"/>
    </source>
</evidence>
<reference evidence="11 12" key="1">
    <citation type="submission" date="2023-09" db="EMBL/GenBank/DDBJ databases">
        <authorList>
            <person name="Rey-Velasco X."/>
        </authorList>
    </citation>
    <scope>NUCLEOTIDE SEQUENCE [LARGE SCALE GENOMIC DNA]</scope>
    <source>
        <strain evidence="11 12">F117</strain>
    </source>
</reference>
<feature type="domain" description="Peptidase M16 N-terminal" evidence="9">
    <location>
        <begin position="21"/>
        <end position="142"/>
    </location>
</feature>
<evidence type="ECO:0000256" key="6">
    <source>
        <dbReference type="ARBA" id="ARBA00022833"/>
    </source>
</evidence>
<evidence type="ECO:0000259" key="9">
    <source>
        <dbReference type="Pfam" id="PF00675"/>
    </source>
</evidence>
<evidence type="ECO:0000313" key="12">
    <source>
        <dbReference type="Proteomes" id="UP001262582"/>
    </source>
</evidence>
<dbReference type="PANTHER" id="PTHR43690">
    <property type="entry name" value="NARDILYSIN"/>
    <property type="match status" value="1"/>
</dbReference>